<evidence type="ECO:0000256" key="3">
    <source>
        <dbReference type="ARBA" id="ARBA00012135"/>
    </source>
</evidence>
<organism evidence="7 8">
    <name type="scientific">Roseateles terrae</name>
    <dbReference type="NCBI Taxonomy" id="431060"/>
    <lineage>
        <taxon>Bacteria</taxon>
        <taxon>Pseudomonadati</taxon>
        <taxon>Pseudomonadota</taxon>
        <taxon>Betaproteobacteria</taxon>
        <taxon>Burkholderiales</taxon>
        <taxon>Sphaerotilaceae</taxon>
        <taxon>Roseateles</taxon>
    </lineage>
</organism>
<name>A0ABR6GYR7_9BURK</name>
<dbReference type="Pfam" id="PF02581">
    <property type="entry name" value="TMP-TENI"/>
    <property type="match status" value="1"/>
</dbReference>
<dbReference type="InterPro" id="IPR013785">
    <property type="entry name" value="Aldolase_TIM"/>
</dbReference>
<keyword evidence="7" id="KW-0418">Kinase</keyword>
<dbReference type="PANTHER" id="PTHR20858:SF17">
    <property type="entry name" value="HYDROXYMETHYLPYRIMIDINE_PHOSPHOMETHYLPYRIMIDINE KINASE THI20-RELATED"/>
    <property type="match status" value="1"/>
</dbReference>
<evidence type="ECO:0000259" key="6">
    <source>
        <dbReference type="Pfam" id="PF08543"/>
    </source>
</evidence>
<dbReference type="GO" id="GO:0008902">
    <property type="term" value="F:hydroxymethylpyrimidine kinase activity"/>
    <property type="evidence" value="ECO:0007669"/>
    <property type="project" value="UniProtKB-EC"/>
</dbReference>
<dbReference type="CDD" id="cd01169">
    <property type="entry name" value="HMPP_kinase"/>
    <property type="match status" value="1"/>
</dbReference>
<evidence type="ECO:0000256" key="4">
    <source>
        <dbReference type="ARBA" id="ARBA00023268"/>
    </source>
</evidence>
<proteinExistence type="predicted"/>
<dbReference type="InterPro" id="IPR036206">
    <property type="entry name" value="ThiamineP_synth_sf"/>
</dbReference>
<protein>
    <recommendedName>
        <fullName evidence="3">hydroxymethylpyrimidine kinase</fullName>
        <ecNumber evidence="3">2.7.1.49</ecNumber>
    </recommendedName>
</protein>
<dbReference type="Gene3D" id="3.20.20.70">
    <property type="entry name" value="Aldolase class I"/>
    <property type="match status" value="1"/>
</dbReference>
<dbReference type="GO" id="GO:0004789">
    <property type="term" value="F:thiamine-phosphate diphosphorylase activity"/>
    <property type="evidence" value="ECO:0007669"/>
    <property type="project" value="UniProtKB-EC"/>
</dbReference>
<dbReference type="EC" id="2.7.1.49" evidence="3"/>
<dbReference type="PANTHER" id="PTHR20858">
    <property type="entry name" value="PHOSPHOMETHYLPYRIMIDINE KINASE"/>
    <property type="match status" value="1"/>
</dbReference>
<dbReference type="InterPro" id="IPR013749">
    <property type="entry name" value="PM/HMP-P_kinase-1"/>
</dbReference>
<feature type="domain" description="Pyridoxamine kinase/Phosphomethylpyrimidine kinase" evidence="6">
    <location>
        <begin position="264"/>
        <end position="315"/>
    </location>
</feature>
<dbReference type="SUPFAM" id="SSF53613">
    <property type="entry name" value="Ribokinase-like"/>
    <property type="match status" value="1"/>
</dbReference>
<feature type="domain" description="Pyridoxamine kinase/Phosphomethylpyrimidine kinase" evidence="6">
    <location>
        <begin position="46"/>
        <end position="209"/>
    </location>
</feature>
<dbReference type="InterPro" id="IPR004399">
    <property type="entry name" value="HMP/HMP-P_kinase_dom"/>
</dbReference>
<evidence type="ECO:0000259" key="5">
    <source>
        <dbReference type="Pfam" id="PF02581"/>
    </source>
</evidence>
<dbReference type="RefSeq" id="WP_088454419.1">
    <property type="nucleotide sequence ID" value="NZ_JACHXO010000011.1"/>
</dbReference>
<dbReference type="SUPFAM" id="SSF51391">
    <property type="entry name" value="Thiamin phosphate synthase"/>
    <property type="match status" value="1"/>
</dbReference>
<dbReference type="EMBL" id="JACHXO010000011">
    <property type="protein sequence ID" value="MBB3197257.1"/>
    <property type="molecule type" value="Genomic_DNA"/>
</dbReference>
<feature type="domain" description="Thiamine phosphate synthase/TenI" evidence="5">
    <location>
        <begin position="364"/>
        <end position="549"/>
    </location>
</feature>
<comment type="pathway">
    <text evidence="2">Cofactor biosynthesis; thiamine diphosphate biosynthesis.</text>
</comment>
<reference evidence="7 8" key="1">
    <citation type="submission" date="2020-08" db="EMBL/GenBank/DDBJ databases">
        <title>Genomic Encyclopedia of Type Strains, Phase III (KMG-III): the genomes of soil and plant-associated and newly described type strains.</title>
        <authorList>
            <person name="Whitman W."/>
        </authorList>
    </citation>
    <scope>NUCLEOTIDE SEQUENCE [LARGE SCALE GENOMIC DNA]</scope>
    <source>
        <strain evidence="7 8">CECT 7247</strain>
    </source>
</reference>
<dbReference type="InterPro" id="IPR022998">
    <property type="entry name" value="ThiamineP_synth_TenI"/>
</dbReference>
<dbReference type="InterPro" id="IPR029056">
    <property type="entry name" value="Ribokinase-like"/>
</dbReference>
<dbReference type="CDD" id="cd00564">
    <property type="entry name" value="TMP_TenI"/>
    <property type="match status" value="1"/>
</dbReference>
<gene>
    <name evidence="7" type="ORF">FHS28_004684</name>
</gene>
<evidence type="ECO:0000256" key="1">
    <source>
        <dbReference type="ARBA" id="ARBA00001946"/>
    </source>
</evidence>
<accession>A0ABR6GYR7</accession>
<keyword evidence="7" id="KW-0808">Transferase</keyword>
<dbReference type="GO" id="GO:0008972">
    <property type="term" value="F:phosphomethylpyrimidine kinase activity"/>
    <property type="evidence" value="ECO:0007669"/>
    <property type="project" value="UniProtKB-EC"/>
</dbReference>
<keyword evidence="8" id="KW-1185">Reference proteome</keyword>
<evidence type="ECO:0000313" key="8">
    <source>
        <dbReference type="Proteomes" id="UP000574369"/>
    </source>
</evidence>
<dbReference type="Proteomes" id="UP000574369">
    <property type="component" value="Unassembled WGS sequence"/>
</dbReference>
<comment type="caution">
    <text evidence="7">The sequence shown here is derived from an EMBL/GenBank/DDBJ whole genome shotgun (WGS) entry which is preliminary data.</text>
</comment>
<keyword evidence="4" id="KW-0511">Multifunctional enzyme</keyword>
<dbReference type="Gene3D" id="3.40.1190.20">
    <property type="match status" value="1"/>
</dbReference>
<evidence type="ECO:0000256" key="2">
    <source>
        <dbReference type="ARBA" id="ARBA00004948"/>
    </source>
</evidence>
<sequence length="565" mass="59261">MTPQVRVPHPSLPSPWSPGVDLWSPTLRPWTDDPTPPLMWSVAGTDSGGGAGLAADTRAAAAMGVHLCTVVAAITAQNSMGVQGVFPVDPSALRAQLQALRADLPARVIKTGLLARASAVDVLLAQRGDALLVVDPVLGASAGGTAFCNDELLAAYRHQLLPQATLITPNRREAERLLGVAAGQFSVPELARRLRRLGPQAVCITGGDDVATGALASASASASASALLSASGPAPALALDWLDSPLATGWMALPRLHAAPGQPMHHHGSGCTFATAAAAALARGFPLPDAVILAKMLTWTALRDGHAAGTGAGPLRPGSGFVSEAAAMPLMSQADDEVLSDARLQQWSDALQRPASHDFRRGLYAITDQPSRVTALATSGVFEHVQLRIKRGPGGTASDDTLRASIRQALDSTSGSRCTVWINDHWRLALDAGATALHLGQEDWTSLTPDQRADLQERCRQGQLQLGLSSHSLWELCRARAVAPTYIACGPLWPTTTKDMPWQPQGMAQLAWWSAMAGRPVVAIGGILEERQVEAAWQAGASAVCLVRAAESWRARLGEQLSPVA</sequence>
<dbReference type="Pfam" id="PF08543">
    <property type="entry name" value="Phos_pyr_kin"/>
    <property type="match status" value="2"/>
</dbReference>
<comment type="cofactor">
    <cofactor evidence="1">
        <name>Mg(2+)</name>
        <dbReference type="ChEBI" id="CHEBI:18420"/>
    </cofactor>
</comment>
<evidence type="ECO:0000313" key="7">
    <source>
        <dbReference type="EMBL" id="MBB3197257.1"/>
    </source>
</evidence>